<evidence type="ECO:0000256" key="1">
    <source>
        <dbReference type="SAM" id="SignalP"/>
    </source>
</evidence>
<evidence type="ECO:0000313" key="2">
    <source>
        <dbReference type="EMBL" id="APD91929.1"/>
    </source>
</evidence>
<reference evidence="2 3" key="1">
    <citation type="submission" date="2016-11" db="EMBL/GenBank/DDBJ databases">
        <title>Networking in microbes: conjugative elements and plasmids in the genus Alteromonas.</title>
        <authorList>
            <person name="Lopez-Perez M."/>
            <person name="Ramon-Marco N."/>
            <person name="Rodriguez-Valera F."/>
        </authorList>
    </citation>
    <scope>NUCLEOTIDE SEQUENCE [LARGE SCALE GENOMIC DNA]</scope>
    <source>
        <strain evidence="2 3">CP48</strain>
        <plasmid evidence="3">pamcp48-600</plasmid>
    </source>
</reference>
<organism evidence="2 3">
    <name type="scientific">Alteromonas mediterranea</name>
    <dbReference type="NCBI Taxonomy" id="314275"/>
    <lineage>
        <taxon>Bacteria</taxon>
        <taxon>Pseudomonadati</taxon>
        <taxon>Pseudomonadota</taxon>
        <taxon>Gammaproteobacteria</taxon>
        <taxon>Alteromonadales</taxon>
        <taxon>Alteromonadaceae</taxon>
        <taxon>Alteromonas/Salinimonas group</taxon>
        <taxon>Alteromonas</taxon>
    </lineage>
</organism>
<gene>
    <name evidence="2" type="ORF">BM524_18590</name>
</gene>
<keyword evidence="2" id="KW-0614">Plasmid</keyword>
<accession>A0AAC9JE89</accession>
<feature type="chain" id="PRO_5042083936" evidence="1">
    <location>
        <begin position="21"/>
        <end position="1334"/>
    </location>
</feature>
<geneLocation type="plasmid" evidence="3">
    <name>pamcp48-600</name>
</geneLocation>
<dbReference type="EMBL" id="CP018025">
    <property type="protein sequence ID" value="APD91929.1"/>
    <property type="molecule type" value="Genomic_DNA"/>
</dbReference>
<proteinExistence type="predicted"/>
<dbReference type="Proteomes" id="UP000182101">
    <property type="component" value="Plasmid pAMCP48-600"/>
</dbReference>
<keyword evidence="1" id="KW-0732">Signal</keyword>
<sequence length="1334" mass="144299">MLPAAVLLALTLGKMGVAHADSCAETTIDYMQCDFSIPAMSDGEVKAITNTNTDNFNGAVAASCQGGSLVIGAQECQVAEPTDCAINAGSWFAKGTSESCHHDFQNIPLTDGEERTISSISGTGKITYACGSGKLSVKDSYCNTVKVHQTSIVDLSDNVSNLAVNTRSETVYVEAFFTMDTKYTDTNSAQVQIEAELTCGNVAGSDISSNAYDVSYEGYTSGPATYNYSVQCPFTRQDLECDEFLLSDTVNGTYMPNSGDIVIPPTQTDLVNACASQGGTGVEETIFLEKYDDALGFREDQYQTVLKCMGRQSSCSTGATSNPLPVLGSAIDCDTANVSTGTGGYIAIEAGQSVSTSQVQTLLCEPLGFDNVSEIVNTSQTLPANGDVEYHAVSAICTTYQLADSAPLTSACSTEDNVPVDSDVEILTCDTARVSGHVRSSVYDSQGEAIIQSRLCGRNDYTELDSWSMSGGSARVGVEADGILNIDAYCSNYIGEEEIPGCGNNQCIGEEVGPDSLYSTIEVDGKYYRDMCAEETVLSCENCEAGNFTFTDSVTGNTCTVSVSETYSGQEAHFDFFDNSVNGSVDMLCNDGAKSLVAGGDSTCYKTCSGNVTVGWEDSNGSKSCANTIPAGSYTHNEVVSLGSSFNNTGSATFRCDGYTGNWVKQSGSCLLDCNTTANWGSGISNSGVNKTNMCQATPGRVPHQSTGNMSSTSTGTSGSATYSCNNGTLSLSNESCNLDCDADEVSWGAYCGGNASSIDHTMTTIVNHSKRTSYKYDSSISGAVNLRCNDGSLTEISSTCDYIASTTEGAWTTWQEKSRQCTTTPDSDDYQPDETLVQTTTCDVDYTRTRALYYVWSDGSRTQYDTETDEKTEQETSQKTVNGTGEYKRDFLGTEWGDWGNWAEYNRICYTETCTVYYERYRYVYNLYDMDPKRVKTSQSERKTKTESVAAPRKKIGEGWDDWSDWELVGSPSCNTSAGQETCTSNYSRYRCREYYYNLAPKTVKDCGEKDTETKTETTVKQVSVPIEKRWMLVDSGCRLDVSPSDSTLSRASAFIGNIGPSCSVVGDTAGIKYFHPYDIKGCGAMAGYNSEFECREVAVDDSSKYEWVYNNDNDVNQQEESVTCTSLESAYDGSAGFDVVGDIISPFDYQSNAKSAGTCDSLGAEGRFHLSLDQACQYEREFNAGKDGMQTIVETGNKFYKTVCSIRSQGENSVENPTEPENTGDRLTVDISEGDINNSVRITPRIDGTRYIGWGSVCENCTWSAEITGDQSVFGQKFDYYYDDNHLDITHTFIGGCLTTNRKLNVTITVDDNGEDYVVETGEFEIKSIGCN</sequence>
<protein>
    <submittedName>
        <fullName evidence="2">Uncharacterized protein</fullName>
    </submittedName>
</protein>
<evidence type="ECO:0000313" key="3">
    <source>
        <dbReference type="Proteomes" id="UP000182101"/>
    </source>
</evidence>
<feature type="signal peptide" evidence="1">
    <location>
        <begin position="1"/>
        <end position="20"/>
    </location>
</feature>
<name>A0AAC9JE89_9ALTE</name>